<evidence type="ECO:0000313" key="1">
    <source>
        <dbReference type="EMBL" id="OXA49197.1"/>
    </source>
</evidence>
<gene>
    <name evidence="1" type="ORF">Fcan01_15499</name>
</gene>
<protein>
    <submittedName>
        <fullName evidence="1">Uncharacterized protein</fullName>
    </submittedName>
</protein>
<sequence>MALHLYPNISKCHDKLVYMDTTEHILELLDYLNDNRDGIVFMKGSDDEFLLTYFGIQIDPYQRNNYVLDRLKVLISSGIYNWWEAWFRKNKKRKLFPHYANWTGPNFDALERRDFFEKFEALGKIWALSCIMCIIVYAIEWIDHGVNLCKGLLAGWVYGIIYSYV</sequence>
<keyword evidence="2" id="KW-1185">Reference proteome</keyword>
<dbReference type="Proteomes" id="UP000198287">
    <property type="component" value="Unassembled WGS sequence"/>
</dbReference>
<dbReference type="AlphaFoldDB" id="A0A226DWV1"/>
<name>A0A226DWV1_FOLCA</name>
<comment type="caution">
    <text evidence="1">The sequence shown here is derived from an EMBL/GenBank/DDBJ whole genome shotgun (WGS) entry which is preliminary data.</text>
</comment>
<proteinExistence type="predicted"/>
<reference evidence="1 2" key="1">
    <citation type="submission" date="2015-12" db="EMBL/GenBank/DDBJ databases">
        <title>The genome of Folsomia candida.</title>
        <authorList>
            <person name="Faddeeva A."/>
            <person name="Derks M.F."/>
            <person name="Anvar Y."/>
            <person name="Smit S."/>
            <person name="Van Straalen N."/>
            <person name="Roelofs D."/>
        </authorList>
    </citation>
    <scope>NUCLEOTIDE SEQUENCE [LARGE SCALE GENOMIC DNA]</scope>
    <source>
        <strain evidence="1 2">VU population</strain>
        <tissue evidence="1">Whole body</tissue>
    </source>
</reference>
<organism evidence="1 2">
    <name type="scientific">Folsomia candida</name>
    <name type="common">Springtail</name>
    <dbReference type="NCBI Taxonomy" id="158441"/>
    <lineage>
        <taxon>Eukaryota</taxon>
        <taxon>Metazoa</taxon>
        <taxon>Ecdysozoa</taxon>
        <taxon>Arthropoda</taxon>
        <taxon>Hexapoda</taxon>
        <taxon>Collembola</taxon>
        <taxon>Entomobryomorpha</taxon>
        <taxon>Isotomoidea</taxon>
        <taxon>Isotomidae</taxon>
        <taxon>Proisotominae</taxon>
        <taxon>Folsomia</taxon>
    </lineage>
</organism>
<dbReference type="EMBL" id="LNIX01000010">
    <property type="protein sequence ID" value="OXA49197.1"/>
    <property type="molecule type" value="Genomic_DNA"/>
</dbReference>
<accession>A0A226DWV1</accession>
<evidence type="ECO:0000313" key="2">
    <source>
        <dbReference type="Proteomes" id="UP000198287"/>
    </source>
</evidence>